<dbReference type="STRING" id="1691903.A9B99_06450"/>
<keyword evidence="2" id="KW-1185">Reference proteome</keyword>
<protein>
    <recommendedName>
        <fullName evidence="3">Limonene hydroxylase</fullName>
    </recommendedName>
</protein>
<comment type="caution">
    <text evidence="1">The sequence shown here is derived from an EMBL/GenBank/DDBJ whole genome shotgun (WGS) entry which is preliminary data.</text>
</comment>
<reference evidence="2" key="1">
    <citation type="submission" date="2016-05" db="EMBL/GenBank/DDBJ databases">
        <authorList>
            <person name="Behera P."/>
            <person name="Vaishampayan P."/>
            <person name="Singh N."/>
            <person name="Raina V."/>
            <person name="Suar M."/>
            <person name="Pattnaik A."/>
            <person name="Rastogi G."/>
        </authorList>
    </citation>
    <scope>NUCLEOTIDE SEQUENCE [LARGE SCALE GENOMIC DNA]</scope>
    <source>
        <strain evidence="2">MP23</strain>
    </source>
</reference>
<gene>
    <name evidence="1" type="ORF">A9B99_06450</name>
</gene>
<dbReference type="Proteomes" id="UP000078225">
    <property type="component" value="Unassembled WGS sequence"/>
</dbReference>
<proteinExistence type="predicted"/>
<dbReference type="EMBL" id="LYRP01000012">
    <property type="protein sequence ID" value="OAT76950.1"/>
    <property type="molecule type" value="Genomic_DNA"/>
</dbReference>
<name>A0A1B7L3T7_9ENTR</name>
<dbReference type="AlphaFoldDB" id="A0A1B7L3T7"/>
<evidence type="ECO:0008006" key="3">
    <source>
        <dbReference type="Google" id="ProtNLM"/>
    </source>
</evidence>
<organism evidence="1 2">
    <name type="scientific">Mangrovibacter phragmitis</name>
    <dbReference type="NCBI Taxonomy" id="1691903"/>
    <lineage>
        <taxon>Bacteria</taxon>
        <taxon>Pseudomonadati</taxon>
        <taxon>Pseudomonadota</taxon>
        <taxon>Gammaproteobacteria</taxon>
        <taxon>Enterobacterales</taxon>
        <taxon>Enterobacteriaceae</taxon>
        <taxon>Mangrovibacter</taxon>
    </lineage>
</organism>
<evidence type="ECO:0000313" key="1">
    <source>
        <dbReference type="EMBL" id="OAT76950.1"/>
    </source>
</evidence>
<accession>A0A1B7L3T7</accession>
<evidence type="ECO:0000313" key="2">
    <source>
        <dbReference type="Proteomes" id="UP000078225"/>
    </source>
</evidence>
<dbReference type="RefSeq" id="WP_064597439.1">
    <property type="nucleotide sequence ID" value="NZ_LYRP01000012.1"/>
</dbReference>
<dbReference type="OrthoDB" id="8402552at2"/>
<sequence>MRTWFDKLTGKNKPPRFMKSWAPEREAIYHWMATWQCSQHHEEMALPDEPPAEDESLRWAPGALDGTLAWHTGQPDDVRQKVAQSIHALQAVLAVPSDETAMQGLYRLLNEGYPLSYIDALLQEIANTRTIAAERLRWLAEWLATEAPDRNVVKVAMALLMFFPGERSVSILTTLGAHDEFTLYAVVALRAMLSQEEYAQVWFTLAQQAEGWGRIHLIERLPTPLPDEIRHWLLREGYSNTVMNEYTAWHCASGGDLPRALQEEQDEALLLGAAGIIQALIAGGPARDMRNYDDNDLLCTRWLQRIHTLPPADLHYYLCASAIANWAARQAEEDTDNAPRWLDLRHLAVDVLANPGWAECISEEFDQPDWSRFYLAVQASQCRGEDPWPKVYERQSRFPNESHWYTLLQTHARERASMVQALAEQQLNLAQIASGPSLEVGIGTGWHDHHVLDGILYGLQRFPGVGWSLVDAGLYSPLIHNRSVALQVLEAWSLPDDTRWRLEHLLRVEPDDELRLRISEQLATLSTA</sequence>